<dbReference type="InterPro" id="IPR050795">
    <property type="entry name" value="Asn_Synthetase"/>
</dbReference>
<evidence type="ECO:0000256" key="10">
    <source>
        <dbReference type="PIRNR" id="PIRNR001589"/>
    </source>
</evidence>
<reference evidence="15" key="2">
    <citation type="submission" date="2012-02" db="EMBL/GenBank/DDBJ databases">
        <authorList>
            <person name="Feng W."/>
            <person name="Liu Z."/>
            <person name="Li S."/>
            <person name="Tang W."/>
            <person name="Yang J."/>
        </authorList>
    </citation>
    <scope>NUCLEOTIDE SEQUENCE</scope>
    <source>
        <strain evidence="15">RI</strain>
    </source>
</reference>
<dbReference type="RefSeq" id="XP_021337226.1">
    <property type="nucleotide sequence ID" value="XM_021482314.1"/>
</dbReference>
<dbReference type="OMA" id="GIVCAFD"/>
<dbReference type="KEGG" id="bmic:BMR1_03g04860"/>
<keyword evidence="7 11" id="KW-0061">Asparagine biosynthesis</keyword>
<dbReference type="PANTHER" id="PTHR11772">
    <property type="entry name" value="ASPARAGINE SYNTHETASE"/>
    <property type="match status" value="1"/>
</dbReference>
<keyword evidence="17" id="KW-1185">Reference proteome</keyword>
<keyword evidence="3 15" id="KW-0436">Ligase</keyword>
<evidence type="ECO:0000259" key="14">
    <source>
        <dbReference type="PROSITE" id="PS51278"/>
    </source>
</evidence>
<dbReference type="InterPro" id="IPR014729">
    <property type="entry name" value="Rossmann-like_a/b/a_fold"/>
</dbReference>
<dbReference type="SUPFAM" id="SSF56235">
    <property type="entry name" value="N-terminal nucleophile aminohydrolases (Ntn hydrolases)"/>
    <property type="match status" value="1"/>
</dbReference>
<proteinExistence type="predicted"/>
<keyword evidence="4 11" id="KW-0028">Amino-acid biosynthesis</keyword>
<keyword evidence="5 10" id="KW-0547">Nucleotide-binding</keyword>
<evidence type="ECO:0000256" key="7">
    <source>
        <dbReference type="ARBA" id="ARBA00022888"/>
    </source>
</evidence>
<dbReference type="Proteomes" id="UP000002899">
    <property type="component" value="Chromosome IV"/>
</dbReference>
<reference evidence="15 17" key="1">
    <citation type="journal article" date="2012" name="Nucleic Acids Res.">
        <title>Sequencing of the smallest Apicomplexan genome from the human pathogen Babesia microti.</title>
        <authorList>
            <person name="Cornillot E."/>
            <person name="Hadj-Kaddour K."/>
            <person name="Dassouli A."/>
            <person name="Noel B."/>
            <person name="Ranwez V."/>
            <person name="Vacherie B."/>
            <person name="Augagneur Y."/>
            <person name="Bres V."/>
            <person name="Duclos A."/>
            <person name="Randazzo S."/>
            <person name="Carcy B."/>
            <person name="Debierre-Grockiego F."/>
            <person name="Delbecq S."/>
            <person name="Moubri-Menage K."/>
            <person name="Shams-Eldin H."/>
            <person name="Usmani-Brown S."/>
            <person name="Bringaud F."/>
            <person name="Wincker P."/>
            <person name="Vivares C.P."/>
            <person name="Schwarz R.T."/>
            <person name="Schetters T.P."/>
            <person name="Krause P.J."/>
            <person name="Gorenflot A."/>
            <person name="Berry V."/>
            <person name="Barbe V."/>
            <person name="Ben Mamoun C."/>
        </authorList>
    </citation>
    <scope>NUCLEOTIDE SEQUENCE [LARGE SCALE GENOMIC DNA]</scope>
    <source>
        <strain evidence="15 17">RI</strain>
    </source>
</reference>
<dbReference type="PROSITE" id="PS51278">
    <property type="entry name" value="GATASE_TYPE_2"/>
    <property type="match status" value="1"/>
</dbReference>
<dbReference type="OrthoDB" id="409189at2759"/>
<dbReference type="GO" id="GO:0004066">
    <property type="term" value="F:asparagine synthase (glutamine-hydrolyzing) activity"/>
    <property type="evidence" value="ECO:0007669"/>
    <property type="project" value="UniProtKB-EC"/>
</dbReference>
<dbReference type="GeneID" id="24425617"/>
<evidence type="ECO:0000256" key="8">
    <source>
        <dbReference type="ARBA" id="ARBA00030234"/>
    </source>
</evidence>
<organism evidence="15 17">
    <name type="scientific">Babesia microti (strain RI)</name>
    <dbReference type="NCBI Taxonomy" id="1133968"/>
    <lineage>
        <taxon>Eukaryota</taxon>
        <taxon>Sar</taxon>
        <taxon>Alveolata</taxon>
        <taxon>Apicomplexa</taxon>
        <taxon>Aconoidasida</taxon>
        <taxon>Piroplasmida</taxon>
        <taxon>Babesiidae</taxon>
        <taxon>Babesia</taxon>
    </lineage>
</organism>
<evidence type="ECO:0000256" key="5">
    <source>
        <dbReference type="ARBA" id="ARBA00022741"/>
    </source>
</evidence>
<evidence type="ECO:0000313" key="17">
    <source>
        <dbReference type="Proteomes" id="UP000002899"/>
    </source>
</evidence>
<feature type="site" description="Important for beta-aspartyl-AMP intermediate formation" evidence="13">
    <location>
        <position position="359"/>
    </location>
</feature>
<dbReference type="GO" id="GO:0005829">
    <property type="term" value="C:cytosol"/>
    <property type="evidence" value="ECO:0007669"/>
    <property type="project" value="TreeGrafter"/>
</dbReference>
<evidence type="ECO:0000256" key="3">
    <source>
        <dbReference type="ARBA" id="ARBA00022598"/>
    </source>
</evidence>
<dbReference type="AlphaFoldDB" id="A0A0K3ALH0"/>
<feature type="binding site" evidence="12">
    <location>
        <position position="282"/>
    </location>
    <ligand>
        <name>ATP</name>
        <dbReference type="ChEBI" id="CHEBI:30616"/>
    </ligand>
</feature>
<evidence type="ECO:0000256" key="13">
    <source>
        <dbReference type="PIRSR" id="PIRSR001589-3"/>
    </source>
</evidence>
<reference evidence="15 17" key="4">
    <citation type="journal article" date="2016" name="Sci. Rep.">
        <title>Genome-wide diversity and gene expression profiling of Babesia microti isolates identify polymorphic genes that mediate host-pathogen interactions.</title>
        <authorList>
            <person name="Silva J.C."/>
            <person name="Cornillot E."/>
            <person name="McCracken C."/>
            <person name="Usmani-Brown S."/>
            <person name="Dwivedi A."/>
            <person name="Ifeonu O.O."/>
            <person name="Crabtree J."/>
            <person name="Gotia H.T."/>
            <person name="Virji A.Z."/>
            <person name="Reynes C."/>
            <person name="Colinge J."/>
            <person name="Kumar V."/>
            <person name="Lawres L."/>
            <person name="Pazzi J.E."/>
            <person name="Pablo J.V."/>
            <person name="Hung C."/>
            <person name="Brancato J."/>
            <person name="Kumari P."/>
            <person name="Orvis J."/>
            <person name="Tretina K."/>
            <person name="Chibucos M."/>
            <person name="Ott S."/>
            <person name="Sadzewicz L."/>
            <person name="Sengamalay N."/>
            <person name="Shetty A.C."/>
            <person name="Su Q."/>
            <person name="Tallon L."/>
            <person name="Fraser C.M."/>
            <person name="Frutos R."/>
            <person name="Molina D.M."/>
            <person name="Krause P.J."/>
            <person name="Ben Mamoun C."/>
        </authorList>
    </citation>
    <scope>NUCLEOTIDE SEQUENCE [LARGE SCALE GENOMIC DNA]</scope>
    <source>
        <strain evidence="15 17">RI</strain>
    </source>
</reference>
<protein>
    <recommendedName>
        <fullName evidence="2">asparagine synthase (glutamine-hydrolyzing)</fullName>
        <ecNumber evidence="2">6.3.5.4</ecNumber>
    </recommendedName>
    <alternativeName>
        <fullName evidence="8">Glutamine-dependent asparagine synthetase</fullName>
    </alternativeName>
</protein>
<sequence length="558" mass="64564">MCGIWVYLHKLSKPPSLSYGDIYNAFMSLSPRGPERSNFYKISKYGLYIGFHRLGIIEPIVKADQPIIYESEDKFIYSICNGEIYNFKELQKRYDISVETQSDCDIFIQIYQLIGFNALVKELIGEFALCICDIDKKTRRVKLFVSRDPAGIRPLYITGNEDEIVLTSELKGSPFLKRGYKVMQFPPRYCIEFSNECSNLFDVPFKKAFNYIDFKKIEIGLNDEEIVKVQIRETLSDAVRCRLFTDRPLACLLSGGLDSSIVASISSKYFKDNNAVLNTYSIGMPDSTDEYYAKLVANYIGSNHTHLTIKESEWLEIIPKVVFVTETYDVTTIRATVGQYLISKWISENTDIKVLLIGDGSDELCAGYMYFHEAPDPRSLHLENVRLVEDIHHYDVQRADRGISNNGLEARVPFLDHRFIKLYLSIDPLLRMPSAKGMEKWILRESFANGYLPNEVLTRHKEAFSDAVSPLNKSWHSIIQNYVDRKISDEYFVTNKHKYTHCVPLTKEALFYRELFEFYYGNSEETAKTVPYYWLPKWVDEDSEPSARVLKVYKATKL</sequence>
<dbReference type="Pfam" id="PF00733">
    <property type="entry name" value="Asn_synthase"/>
    <property type="match status" value="1"/>
</dbReference>
<dbReference type="InterPro" id="IPR017932">
    <property type="entry name" value="GATase_2_dom"/>
</dbReference>
<keyword evidence="11" id="KW-0315">Glutamine amidotransferase</keyword>
<comment type="catalytic activity">
    <reaction evidence="9">
        <text>L-aspartate + L-glutamine + ATP + H2O = L-asparagine + L-glutamate + AMP + diphosphate + H(+)</text>
        <dbReference type="Rhea" id="RHEA:12228"/>
        <dbReference type="ChEBI" id="CHEBI:15377"/>
        <dbReference type="ChEBI" id="CHEBI:15378"/>
        <dbReference type="ChEBI" id="CHEBI:29985"/>
        <dbReference type="ChEBI" id="CHEBI:29991"/>
        <dbReference type="ChEBI" id="CHEBI:30616"/>
        <dbReference type="ChEBI" id="CHEBI:33019"/>
        <dbReference type="ChEBI" id="CHEBI:58048"/>
        <dbReference type="ChEBI" id="CHEBI:58359"/>
        <dbReference type="ChEBI" id="CHEBI:456215"/>
        <dbReference type="EC" id="6.3.5.4"/>
    </reaction>
</comment>
<evidence type="ECO:0000313" key="16">
    <source>
        <dbReference type="EMBL" id="CTQ41568.1"/>
    </source>
</evidence>
<dbReference type="GO" id="GO:0005524">
    <property type="term" value="F:ATP binding"/>
    <property type="evidence" value="ECO:0007669"/>
    <property type="project" value="UniProtKB-KW"/>
</dbReference>
<gene>
    <name evidence="16" type="ORF">BMR1_03g04860</name>
    <name evidence="15" type="ORF">BmR1_04g10000</name>
</gene>
<dbReference type="GO" id="GO:0006529">
    <property type="term" value="P:asparagine biosynthetic process"/>
    <property type="evidence" value="ECO:0007669"/>
    <property type="project" value="UniProtKB-KW"/>
</dbReference>
<evidence type="ECO:0000256" key="2">
    <source>
        <dbReference type="ARBA" id="ARBA00012737"/>
    </source>
</evidence>
<dbReference type="Gene3D" id="3.60.20.10">
    <property type="entry name" value="Glutamine Phosphoribosylpyrophosphate, subunit 1, domain 1"/>
    <property type="match status" value="1"/>
</dbReference>
<feature type="active site" description="For GATase activity" evidence="11">
    <location>
        <position position="2"/>
    </location>
</feature>
<feature type="domain" description="Glutamine amidotransferase type-2" evidence="14">
    <location>
        <begin position="2"/>
        <end position="196"/>
    </location>
</feature>
<evidence type="ECO:0000256" key="1">
    <source>
        <dbReference type="ARBA" id="ARBA00005187"/>
    </source>
</evidence>
<evidence type="ECO:0000256" key="11">
    <source>
        <dbReference type="PIRSR" id="PIRSR001589-1"/>
    </source>
</evidence>
<dbReference type="InterPro" id="IPR029055">
    <property type="entry name" value="Ntn_hydrolases_N"/>
</dbReference>
<dbReference type="Proteomes" id="UP000002899">
    <property type="component" value="Chromosome III"/>
</dbReference>
<feature type="binding site" evidence="12">
    <location>
        <position position="252"/>
    </location>
    <ligand>
        <name>ATP</name>
        <dbReference type="ChEBI" id="CHEBI:30616"/>
    </ligand>
</feature>
<dbReference type="EC" id="6.3.5.4" evidence="2"/>
<dbReference type="EMBL" id="LN871599">
    <property type="protein sequence ID" value="CTQ40598.1"/>
    <property type="molecule type" value="Genomic_DNA"/>
</dbReference>
<accession>A0A0K3ALH0</accession>
<dbReference type="InterPro" id="IPR006426">
    <property type="entry name" value="Asn_synth_AEB"/>
</dbReference>
<feature type="binding site" evidence="12">
    <location>
        <position position="103"/>
    </location>
    <ligand>
        <name>L-glutamine</name>
        <dbReference type="ChEBI" id="CHEBI:58359"/>
    </ligand>
</feature>
<dbReference type="RefSeq" id="XP_012649579.1">
    <property type="nucleotide sequence ID" value="XM_012794125.1"/>
</dbReference>
<dbReference type="InterPro" id="IPR001962">
    <property type="entry name" value="Asn_synthase"/>
</dbReference>
<dbReference type="KEGG" id="bmic:BmR1_04g10000"/>
<dbReference type="Pfam" id="PF13537">
    <property type="entry name" value="GATase_7"/>
    <property type="match status" value="1"/>
</dbReference>
<evidence type="ECO:0000256" key="12">
    <source>
        <dbReference type="PIRSR" id="PIRSR001589-2"/>
    </source>
</evidence>
<name>A0A0K3ALH0_BABMR</name>
<dbReference type="PIRSF" id="PIRSF001589">
    <property type="entry name" value="Asn_synthetase_glu-h"/>
    <property type="match status" value="1"/>
</dbReference>
<evidence type="ECO:0000256" key="9">
    <source>
        <dbReference type="ARBA" id="ARBA00048741"/>
    </source>
</evidence>
<dbReference type="PANTHER" id="PTHR11772:SF23">
    <property type="entry name" value="ASPARAGINE SYNTHETASE [GLUTAMINE-HYDROLYZING]"/>
    <property type="match status" value="1"/>
</dbReference>
<comment type="pathway">
    <text evidence="1">Amino-acid biosynthesis; L-asparagine biosynthesis; L-asparagine from L-aspartate (L-Gln route): step 1/1.</text>
</comment>
<dbReference type="GeneID" id="33043740"/>
<keyword evidence="6 10" id="KW-0067">ATP-binding</keyword>
<dbReference type="SUPFAM" id="SSF52402">
    <property type="entry name" value="Adenine nucleotide alpha hydrolases-like"/>
    <property type="match status" value="1"/>
</dbReference>
<dbReference type="VEuPathDB" id="PiroplasmaDB:BmR1_04g10000"/>
<dbReference type="Gene3D" id="3.40.50.620">
    <property type="entry name" value="HUPs"/>
    <property type="match status" value="1"/>
</dbReference>
<dbReference type="EMBL" id="LN871598">
    <property type="protein sequence ID" value="CTQ41568.1"/>
    <property type="molecule type" value="Genomic_DNA"/>
</dbReference>
<dbReference type="VEuPathDB" id="PiroplasmaDB:BMR1_03g04860"/>
<evidence type="ECO:0000313" key="15">
    <source>
        <dbReference type="EMBL" id="CTQ40598.1"/>
    </source>
</evidence>
<evidence type="ECO:0000256" key="4">
    <source>
        <dbReference type="ARBA" id="ARBA00022605"/>
    </source>
</evidence>
<evidence type="ECO:0000256" key="6">
    <source>
        <dbReference type="ARBA" id="ARBA00022840"/>
    </source>
</evidence>
<reference evidence="15 17" key="3">
    <citation type="journal article" date="2013" name="PLoS ONE">
        <title>Whole genome mapping and re-organization of the nuclear and mitochondrial genomes of Babesia microti isolates.</title>
        <authorList>
            <person name="Cornillot E."/>
            <person name="Dassouli A."/>
            <person name="Garg A."/>
            <person name="Pachikara N."/>
            <person name="Randazzo S."/>
            <person name="Depoix D."/>
            <person name="Carcy B."/>
            <person name="Delbecq S."/>
            <person name="Frutos R."/>
            <person name="Silva J.C."/>
            <person name="Sutton R."/>
            <person name="Krause P.J."/>
            <person name="Mamoun C.B."/>
        </authorList>
    </citation>
    <scope>NUCLEOTIDE SEQUENCE [LARGE SCALE GENOMIC DNA]</scope>
    <source>
        <strain evidence="15 17">RI</strain>
    </source>
</reference>
<dbReference type="CDD" id="cd01991">
    <property type="entry name" value="Asn_synthase_B_C"/>
    <property type="match status" value="1"/>
</dbReference>